<gene>
    <name evidence="3" type="ORF">NK718_00965</name>
</gene>
<organism evidence="3 4">
    <name type="scientific">Alsobacter ponti</name>
    <dbReference type="NCBI Taxonomy" id="2962936"/>
    <lineage>
        <taxon>Bacteria</taxon>
        <taxon>Pseudomonadati</taxon>
        <taxon>Pseudomonadota</taxon>
        <taxon>Alphaproteobacteria</taxon>
        <taxon>Hyphomicrobiales</taxon>
        <taxon>Alsobacteraceae</taxon>
        <taxon>Alsobacter</taxon>
    </lineage>
</organism>
<dbReference type="Gene3D" id="3.40.50.2300">
    <property type="match status" value="1"/>
</dbReference>
<feature type="domain" description="Response regulatory" evidence="2">
    <location>
        <begin position="4"/>
        <end position="115"/>
    </location>
</feature>
<evidence type="ECO:0000259" key="2">
    <source>
        <dbReference type="PROSITE" id="PS50110"/>
    </source>
</evidence>
<name>A0ABT1L7Q0_9HYPH</name>
<dbReference type="InterPro" id="IPR011006">
    <property type="entry name" value="CheY-like_superfamily"/>
</dbReference>
<dbReference type="SMART" id="SM00448">
    <property type="entry name" value="REC"/>
    <property type="match status" value="1"/>
</dbReference>
<dbReference type="PROSITE" id="PS50110">
    <property type="entry name" value="RESPONSE_REGULATORY"/>
    <property type="match status" value="1"/>
</dbReference>
<sequence length="139" mass="15399">MNLRILVVEDELLIALAMEDMLQTFGCEIIGPASDIGEAEKIILKERLDGALLDVNVRGRLVYPVAEMLIERSIPLILCSGYATTNVIPAPYCALPQIAKPYDQDTLYRMMTRVFADTEARTPPAAWARPFDRSGELSG</sequence>
<reference evidence="3 4" key="1">
    <citation type="submission" date="2022-07" db="EMBL/GenBank/DDBJ databases">
        <authorList>
            <person name="Li W.-J."/>
            <person name="Deng Q.-Q."/>
        </authorList>
    </citation>
    <scope>NUCLEOTIDE SEQUENCE [LARGE SCALE GENOMIC DNA]</scope>
    <source>
        <strain evidence="3 4">SYSU M60028</strain>
    </source>
</reference>
<dbReference type="EMBL" id="JANCLU010000001">
    <property type="protein sequence ID" value="MCP8937076.1"/>
    <property type="molecule type" value="Genomic_DNA"/>
</dbReference>
<feature type="modified residue" description="4-aspartylphosphate" evidence="1">
    <location>
        <position position="54"/>
    </location>
</feature>
<comment type="caution">
    <text evidence="3">The sequence shown here is derived from an EMBL/GenBank/DDBJ whole genome shotgun (WGS) entry which is preliminary data.</text>
</comment>
<dbReference type="SUPFAM" id="SSF52172">
    <property type="entry name" value="CheY-like"/>
    <property type="match status" value="1"/>
</dbReference>
<evidence type="ECO:0000313" key="4">
    <source>
        <dbReference type="Proteomes" id="UP001205890"/>
    </source>
</evidence>
<dbReference type="InterPro" id="IPR001789">
    <property type="entry name" value="Sig_transdc_resp-reg_receiver"/>
</dbReference>
<accession>A0ABT1L7Q0</accession>
<dbReference type="Proteomes" id="UP001205890">
    <property type="component" value="Unassembled WGS sequence"/>
</dbReference>
<keyword evidence="4" id="KW-1185">Reference proteome</keyword>
<protein>
    <recommendedName>
        <fullName evidence="2">Response regulatory domain-containing protein</fullName>
    </recommendedName>
</protein>
<evidence type="ECO:0000313" key="3">
    <source>
        <dbReference type="EMBL" id="MCP8937076.1"/>
    </source>
</evidence>
<evidence type="ECO:0000256" key="1">
    <source>
        <dbReference type="PROSITE-ProRule" id="PRU00169"/>
    </source>
</evidence>
<keyword evidence="1" id="KW-0597">Phosphoprotein</keyword>
<proteinExistence type="predicted"/>